<dbReference type="Pfam" id="PF18911">
    <property type="entry name" value="PKD_4"/>
    <property type="match status" value="7"/>
</dbReference>
<feature type="domain" description="PKD" evidence="1">
    <location>
        <begin position="244"/>
        <end position="318"/>
    </location>
</feature>
<dbReference type="InterPro" id="IPR003599">
    <property type="entry name" value="Ig_sub"/>
</dbReference>
<dbReference type="AlphaFoldDB" id="L0DDN1"/>
<feature type="domain" description="PKD" evidence="1">
    <location>
        <begin position="521"/>
        <end position="602"/>
    </location>
</feature>
<dbReference type="Proteomes" id="UP000010798">
    <property type="component" value="Chromosome"/>
</dbReference>
<feature type="domain" description="PKD" evidence="1">
    <location>
        <begin position="63"/>
        <end position="142"/>
    </location>
</feature>
<accession>L0DDN1</accession>
<dbReference type="InterPro" id="IPR035986">
    <property type="entry name" value="PKD_dom_sf"/>
</dbReference>
<dbReference type="InterPro" id="IPR008928">
    <property type="entry name" value="6-hairpin_glycosidase_sf"/>
</dbReference>
<evidence type="ECO:0000313" key="2">
    <source>
        <dbReference type="EMBL" id="AGA26776.1"/>
    </source>
</evidence>
<evidence type="ECO:0000259" key="1">
    <source>
        <dbReference type="PROSITE" id="PS50093"/>
    </source>
</evidence>
<dbReference type="GO" id="GO:0005975">
    <property type="term" value="P:carbohydrate metabolic process"/>
    <property type="evidence" value="ECO:0007669"/>
    <property type="project" value="InterPro"/>
</dbReference>
<gene>
    <name evidence="2" type="ordered locus">Sinac_2467</name>
</gene>
<protein>
    <submittedName>
        <fullName evidence="2">PDK repeat-containing protein</fullName>
    </submittedName>
</protein>
<feature type="domain" description="PKD" evidence="1">
    <location>
        <begin position="340"/>
        <end position="421"/>
    </location>
</feature>
<dbReference type="SMART" id="SM00409">
    <property type="entry name" value="IG"/>
    <property type="match status" value="6"/>
</dbReference>
<evidence type="ECO:0000313" key="3">
    <source>
        <dbReference type="Proteomes" id="UP000010798"/>
    </source>
</evidence>
<dbReference type="KEGG" id="saci:Sinac_2467"/>
<dbReference type="HOGENOM" id="CLU_296986_0_0_0"/>
<dbReference type="STRING" id="886293.Sinac_2467"/>
<reference evidence="2 3" key="1">
    <citation type="submission" date="2012-02" db="EMBL/GenBank/DDBJ databases">
        <title>Complete sequence of chromosome of Singulisphaera acidiphila DSM 18658.</title>
        <authorList>
            <consortium name="US DOE Joint Genome Institute (JGI-PGF)"/>
            <person name="Lucas S."/>
            <person name="Copeland A."/>
            <person name="Lapidus A."/>
            <person name="Glavina del Rio T."/>
            <person name="Dalin E."/>
            <person name="Tice H."/>
            <person name="Bruce D."/>
            <person name="Goodwin L."/>
            <person name="Pitluck S."/>
            <person name="Peters L."/>
            <person name="Ovchinnikova G."/>
            <person name="Chertkov O."/>
            <person name="Kyrpides N."/>
            <person name="Mavromatis K."/>
            <person name="Ivanova N."/>
            <person name="Brettin T."/>
            <person name="Detter J.C."/>
            <person name="Han C."/>
            <person name="Larimer F."/>
            <person name="Land M."/>
            <person name="Hauser L."/>
            <person name="Markowitz V."/>
            <person name="Cheng J.-F."/>
            <person name="Hugenholtz P."/>
            <person name="Woyke T."/>
            <person name="Wu D."/>
            <person name="Tindall B."/>
            <person name="Pomrenke H."/>
            <person name="Brambilla E."/>
            <person name="Klenk H.-P."/>
            <person name="Eisen J.A."/>
        </authorList>
    </citation>
    <scope>NUCLEOTIDE SEQUENCE [LARGE SCALE GENOMIC DNA]</scope>
    <source>
        <strain evidence="3">ATCC BAA-1392 / DSM 18658 / VKM B-2454 / MOB10</strain>
    </source>
</reference>
<feature type="domain" description="PKD" evidence="1">
    <location>
        <begin position="425"/>
        <end position="499"/>
    </location>
</feature>
<dbReference type="SUPFAM" id="SSF48208">
    <property type="entry name" value="Six-hairpin glycosidases"/>
    <property type="match status" value="1"/>
</dbReference>
<organism evidence="2 3">
    <name type="scientific">Singulisphaera acidiphila (strain ATCC BAA-1392 / DSM 18658 / VKM B-2454 / MOB10)</name>
    <dbReference type="NCBI Taxonomy" id="886293"/>
    <lineage>
        <taxon>Bacteria</taxon>
        <taxon>Pseudomonadati</taxon>
        <taxon>Planctomycetota</taxon>
        <taxon>Planctomycetia</taxon>
        <taxon>Isosphaerales</taxon>
        <taxon>Isosphaeraceae</taxon>
        <taxon>Singulisphaera</taxon>
    </lineage>
</organism>
<name>L0DDN1_SINAD</name>
<dbReference type="eggNOG" id="COG3291">
    <property type="taxonomic scope" value="Bacteria"/>
</dbReference>
<dbReference type="InterPro" id="IPR022409">
    <property type="entry name" value="PKD/Chitinase_dom"/>
</dbReference>
<dbReference type="SMART" id="SM00089">
    <property type="entry name" value="PKD"/>
    <property type="match status" value="7"/>
</dbReference>
<dbReference type="PROSITE" id="PS50093">
    <property type="entry name" value="PKD"/>
    <property type="match status" value="7"/>
</dbReference>
<dbReference type="SUPFAM" id="SSF49299">
    <property type="entry name" value="PKD domain"/>
    <property type="match status" value="7"/>
</dbReference>
<dbReference type="InterPro" id="IPR013783">
    <property type="entry name" value="Ig-like_fold"/>
</dbReference>
<feature type="domain" description="PKD" evidence="1">
    <location>
        <begin position="606"/>
        <end position="696"/>
    </location>
</feature>
<sequence>MKPSWRSFLQTRKSKDQRASRVKLRLRVEALEERQLLATGVGSYSFNLGTISSSVASKATNVAPTAQAGGPYSGTAGQALTFKGSATDPNPGDAAAGFTYTWNFGDYSPQVSGLGLSNPSHVYATAGTYRVFVTATDRYGATGPVSIATVTIAPASTKPLTASAGVSYTGKEGSAITLKATASGGNGSYTYAWDLSNNGNYTTAGQNVSTTFQDNGTYTVGLRVTDSAGRIALSTATVTVANVAPTAQAGGPYTGTAGQSLTLKGSATDPSPIDTAAGFTYTWDFGDGSAKVSGLGLTNPSHVYATAGTYTVIVTATDKDKATSPGSSAIITIAPPAPPPLIASTGGTYTGNEGSATALKATATGGTGPYTYAWDLSNNGTYTTVGQNVSVTFPDNGTYTVGLRVTDSAGRTALSTTTVTVANVAPTAFAGGPYTGTAGQSLTLKGSATDPSPIDTAAGFTYTWDFGDGSAKVSGLGLTNPSHVYAAAGTYTVIVTATDKDKATSPGSSAIITISPPAPPPLAASAGGTYTGKEGSATALKATATGGTGPYTYAWDLSNNGTYTTVGQNVSVTFPDNGTYTVGLRVTDSTGRTALSTATVTVANVAPTAFAGGPYTTPAGQSLTFKGSATDPSSVDTAAGFTYTWSFGDGTANAAGKNLTNPSHVYTTAGTYTATLTVTDKDGAVSSAVTAVVTVTKPGGTTPPTDSALYDKALVKWQSQMIQYGRQAAAELHSATGDAALSATYYDSARVFYQIADYTGDSSWLTAVNDSLRIYRDNYVTPNKGNVPGYFNFTNGLLENYRRTGNTASRDAVLAMASAMYGGDSVPASDTAPWYLSREVAYSLLANVNAETLGGPHRARTDLLANQALGHLDQWTVSKTATYVRPFMVALTCEALIAYQAQTGDSRVLPAIRTALDWIWANCWNASARAFQYTNITAPDGSGGTEAAPDLNLLIAPAFGWLYHQTGDTTYRDRGDAIFAGGVDQAWLVGAKQFNQNYRWSFAYVQWRAEPTLGN</sequence>
<dbReference type="Gene3D" id="2.60.40.10">
    <property type="entry name" value="Immunoglobulins"/>
    <property type="match status" value="7"/>
</dbReference>
<proteinExistence type="predicted"/>
<keyword evidence="3" id="KW-1185">Reference proteome</keyword>
<feature type="domain" description="PKD" evidence="1">
    <location>
        <begin position="159"/>
        <end position="240"/>
    </location>
</feature>
<dbReference type="EMBL" id="CP003364">
    <property type="protein sequence ID" value="AGA26776.1"/>
    <property type="molecule type" value="Genomic_DNA"/>
</dbReference>
<dbReference type="InterPro" id="IPR000601">
    <property type="entry name" value="PKD_dom"/>
</dbReference>
<dbReference type="CDD" id="cd00146">
    <property type="entry name" value="PKD"/>
    <property type="match status" value="6"/>
</dbReference>